<dbReference type="InterPro" id="IPR049142">
    <property type="entry name" value="MS_channel_1st"/>
</dbReference>
<dbReference type="PANTHER" id="PTHR30566">
    <property type="entry name" value="YNAI-RELATED MECHANOSENSITIVE ION CHANNEL"/>
    <property type="match status" value="1"/>
</dbReference>
<keyword evidence="6 8" id="KW-0472">Membrane</keyword>
<organism evidence="11 12">
    <name type="scientific">Massilia haematophila</name>
    <dbReference type="NCBI Taxonomy" id="457923"/>
    <lineage>
        <taxon>Bacteria</taxon>
        <taxon>Pseudomonadati</taxon>
        <taxon>Pseudomonadota</taxon>
        <taxon>Betaproteobacteria</taxon>
        <taxon>Burkholderiales</taxon>
        <taxon>Oxalobacteraceae</taxon>
        <taxon>Telluria group</taxon>
        <taxon>Massilia</taxon>
    </lineage>
</organism>
<name>A0ABV7PJJ3_9BURK</name>
<dbReference type="RefSeq" id="WP_312551678.1">
    <property type="nucleotide sequence ID" value="NZ_JBHRVV010000001.1"/>
</dbReference>
<evidence type="ECO:0000259" key="10">
    <source>
        <dbReference type="Pfam" id="PF21088"/>
    </source>
</evidence>
<evidence type="ECO:0000313" key="12">
    <source>
        <dbReference type="Proteomes" id="UP001595665"/>
    </source>
</evidence>
<dbReference type="Pfam" id="PF21088">
    <property type="entry name" value="MS_channel_1st"/>
    <property type="match status" value="1"/>
</dbReference>
<keyword evidence="5 8" id="KW-1133">Transmembrane helix</keyword>
<keyword evidence="4 8" id="KW-0812">Transmembrane</keyword>
<dbReference type="InterPro" id="IPR023408">
    <property type="entry name" value="MscS_beta-dom_sf"/>
</dbReference>
<proteinExistence type="inferred from homology"/>
<dbReference type="SUPFAM" id="SSF82689">
    <property type="entry name" value="Mechanosensitive channel protein MscS (YggB), C-terminal domain"/>
    <property type="match status" value="1"/>
</dbReference>
<dbReference type="EMBL" id="JBHRVV010000001">
    <property type="protein sequence ID" value="MFC3457867.1"/>
    <property type="molecule type" value="Genomic_DNA"/>
</dbReference>
<evidence type="ECO:0000256" key="2">
    <source>
        <dbReference type="ARBA" id="ARBA00008017"/>
    </source>
</evidence>
<feature type="transmembrane region" description="Helical" evidence="8">
    <location>
        <begin position="62"/>
        <end position="82"/>
    </location>
</feature>
<evidence type="ECO:0000256" key="7">
    <source>
        <dbReference type="SAM" id="MobiDB-lite"/>
    </source>
</evidence>
<keyword evidence="12" id="KW-1185">Reference proteome</keyword>
<feature type="transmembrane region" description="Helical" evidence="8">
    <location>
        <begin position="161"/>
        <end position="181"/>
    </location>
</feature>
<evidence type="ECO:0000256" key="4">
    <source>
        <dbReference type="ARBA" id="ARBA00022692"/>
    </source>
</evidence>
<dbReference type="InterPro" id="IPR011066">
    <property type="entry name" value="MscS_channel_C_sf"/>
</dbReference>
<dbReference type="Pfam" id="PF00924">
    <property type="entry name" value="MS_channel_2nd"/>
    <property type="match status" value="1"/>
</dbReference>
<feature type="transmembrane region" description="Helical" evidence="8">
    <location>
        <begin position="133"/>
        <end position="155"/>
    </location>
</feature>
<dbReference type="InterPro" id="IPR006685">
    <property type="entry name" value="MscS_channel_2nd"/>
</dbReference>
<comment type="caution">
    <text evidence="11">The sequence shown here is derived from an EMBL/GenBank/DDBJ whole genome shotgun (WGS) entry which is preliminary data.</text>
</comment>
<evidence type="ECO:0000256" key="8">
    <source>
        <dbReference type="SAM" id="Phobius"/>
    </source>
</evidence>
<dbReference type="InterPro" id="IPR010920">
    <property type="entry name" value="LSM_dom_sf"/>
</dbReference>
<protein>
    <submittedName>
        <fullName evidence="11">Mechanosensitive ion channel family protein</fullName>
    </submittedName>
</protein>
<evidence type="ECO:0000313" key="11">
    <source>
        <dbReference type="EMBL" id="MFC3457867.1"/>
    </source>
</evidence>
<feature type="domain" description="Mechanosensitive ion channel MscS" evidence="9">
    <location>
        <begin position="183"/>
        <end position="250"/>
    </location>
</feature>
<feature type="transmembrane region" description="Helical" evidence="8">
    <location>
        <begin position="94"/>
        <end position="112"/>
    </location>
</feature>
<feature type="region of interest" description="Disordered" evidence="7">
    <location>
        <begin position="353"/>
        <end position="380"/>
    </location>
</feature>
<dbReference type="SUPFAM" id="SSF50182">
    <property type="entry name" value="Sm-like ribonucleoproteins"/>
    <property type="match status" value="1"/>
</dbReference>
<accession>A0ABV7PJJ3</accession>
<evidence type="ECO:0000259" key="9">
    <source>
        <dbReference type="Pfam" id="PF00924"/>
    </source>
</evidence>
<reference evidence="12" key="1">
    <citation type="journal article" date="2019" name="Int. J. Syst. Evol. Microbiol.">
        <title>The Global Catalogue of Microorganisms (GCM) 10K type strain sequencing project: providing services to taxonomists for standard genome sequencing and annotation.</title>
        <authorList>
            <consortium name="The Broad Institute Genomics Platform"/>
            <consortium name="The Broad Institute Genome Sequencing Center for Infectious Disease"/>
            <person name="Wu L."/>
            <person name="Ma J."/>
        </authorList>
    </citation>
    <scope>NUCLEOTIDE SEQUENCE [LARGE SCALE GENOMIC DNA]</scope>
    <source>
        <strain evidence="12">CCM 7480</strain>
    </source>
</reference>
<comment type="similarity">
    <text evidence="2">Belongs to the MscS (TC 1.A.23) family.</text>
</comment>
<evidence type="ECO:0000256" key="6">
    <source>
        <dbReference type="ARBA" id="ARBA00023136"/>
    </source>
</evidence>
<evidence type="ECO:0000256" key="3">
    <source>
        <dbReference type="ARBA" id="ARBA00022475"/>
    </source>
</evidence>
<gene>
    <name evidence="11" type="ORF">ACFOPH_06360</name>
</gene>
<dbReference type="Gene3D" id="2.30.30.60">
    <property type="match status" value="1"/>
</dbReference>
<feature type="transmembrane region" description="Helical" evidence="8">
    <location>
        <begin position="17"/>
        <end position="38"/>
    </location>
</feature>
<feature type="domain" description="Mechanosensitive ion channel transmembrane helices 2/3" evidence="10">
    <location>
        <begin position="147"/>
        <end position="182"/>
    </location>
</feature>
<dbReference type="Gene3D" id="1.10.287.1260">
    <property type="match status" value="1"/>
</dbReference>
<dbReference type="SUPFAM" id="SSF82861">
    <property type="entry name" value="Mechanosensitive channel protein MscS (YggB), transmembrane region"/>
    <property type="match status" value="1"/>
</dbReference>
<sequence>MEFRAFVDSLDITLPNALFALALGVAAFAAIHGALMLFRRRLDQLSDEWAHRPVAEVLRKTLARTSNLVVFATAVLIGLSALDLPPPWNTRVGHLWFLTLGLQLAIYLHSAIKVTARRYFRTHNPAGVDSQVTIAHTLIIWVLQTAVWVIFALALLSNLGINVTTFVASLGIGGIAIALAVQNVLGDLFASLSIAIDKPFEVGDFVSTNNISGTVEKVGLKTTRIRALGGEQIVISNADLLKSTVSNFKRMETRRIVFNLRAHPDTPPALAAQVPPALKAIIGKRDKARFDRAHLSKFDQNFIEYEIVYTMLDASYDLFMDTQQAILLDAMRMLQELGISSAPRAQQLLLQEPAENASPELPIEGRVRSPAALRSLPKGA</sequence>
<comment type="subcellular location">
    <subcellularLocation>
        <location evidence="1">Cell membrane</location>
        <topology evidence="1">Multi-pass membrane protein</topology>
    </subcellularLocation>
</comment>
<dbReference type="PANTHER" id="PTHR30566:SF25">
    <property type="entry name" value="INNER MEMBRANE PROTEIN"/>
    <property type="match status" value="1"/>
</dbReference>
<keyword evidence="3" id="KW-1003">Cell membrane</keyword>
<evidence type="ECO:0000256" key="5">
    <source>
        <dbReference type="ARBA" id="ARBA00022989"/>
    </source>
</evidence>
<evidence type="ECO:0000256" key="1">
    <source>
        <dbReference type="ARBA" id="ARBA00004651"/>
    </source>
</evidence>
<dbReference type="InterPro" id="IPR011014">
    <property type="entry name" value="MscS_channel_TM-2"/>
</dbReference>
<dbReference type="Proteomes" id="UP001595665">
    <property type="component" value="Unassembled WGS sequence"/>
</dbReference>